<feature type="region of interest" description="Disordered" evidence="1">
    <location>
        <begin position="343"/>
        <end position="362"/>
    </location>
</feature>
<dbReference type="EMBL" id="JAMYWD010003529">
    <property type="protein sequence ID" value="KAJ4930488.1"/>
    <property type="molecule type" value="Genomic_DNA"/>
</dbReference>
<reference evidence="4" key="1">
    <citation type="journal article" date="2023" name="Plant J.">
        <title>The genome of the king protea, Protea cynaroides.</title>
        <authorList>
            <person name="Chang J."/>
            <person name="Duong T.A."/>
            <person name="Schoeman C."/>
            <person name="Ma X."/>
            <person name="Roodt D."/>
            <person name="Barker N."/>
            <person name="Li Z."/>
            <person name="Van de Peer Y."/>
            <person name="Mizrachi E."/>
        </authorList>
    </citation>
    <scope>NUCLEOTIDE SEQUENCE</scope>
    <source>
        <tissue evidence="4">Young leaves</tissue>
    </source>
</reference>
<dbReference type="SMART" id="SM00257">
    <property type="entry name" value="LysM"/>
    <property type="match status" value="1"/>
</dbReference>
<dbReference type="PROSITE" id="PS51782">
    <property type="entry name" value="LYSM"/>
    <property type="match status" value="1"/>
</dbReference>
<dbReference type="AlphaFoldDB" id="A0A9Q0GMV9"/>
<dbReference type="Gene3D" id="3.10.350.10">
    <property type="entry name" value="LysM domain"/>
    <property type="match status" value="1"/>
</dbReference>
<dbReference type="PANTHER" id="PTHR33414:SF1">
    <property type="entry name" value="PROTEIN PLASTID MOVEMENT IMPAIRED 1-RELATED 1"/>
    <property type="match status" value="1"/>
</dbReference>
<dbReference type="Pfam" id="PF21745">
    <property type="entry name" value="PMI1_PMIR1-2_C"/>
    <property type="match status" value="1"/>
</dbReference>
<feature type="region of interest" description="Disordered" evidence="1">
    <location>
        <begin position="408"/>
        <end position="435"/>
    </location>
</feature>
<feature type="region of interest" description="Disordered" evidence="1">
    <location>
        <begin position="1076"/>
        <end position="1103"/>
    </location>
</feature>
<dbReference type="Pfam" id="PF01476">
    <property type="entry name" value="LysM"/>
    <property type="match status" value="1"/>
</dbReference>
<comment type="caution">
    <text evidence="4">The sequence shown here is derived from an EMBL/GenBank/DDBJ whole genome shotgun (WGS) entry which is preliminary data.</text>
</comment>
<dbReference type="PANTHER" id="PTHR33414">
    <property type="entry name" value="PROTEIN PLASTID MOVEMENT IMPAIRED 1-RELATED 1"/>
    <property type="match status" value="1"/>
</dbReference>
<gene>
    <name evidence="4" type="ORF">NE237_000099</name>
</gene>
<dbReference type="InterPro" id="IPR018392">
    <property type="entry name" value="LysM"/>
</dbReference>
<feature type="compositionally biased region" description="Basic and acidic residues" evidence="1">
    <location>
        <begin position="410"/>
        <end position="422"/>
    </location>
</feature>
<feature type="compositionally biased region" description="Basic and acidic residues" evidence="1">
    <location>
        <begin position="113"/>
        <end position="136"/>
    </location>
</feature>
<name>A0A9Q0GMV9_9MAGN</name>
<dbReference type="OrthoDB" id="2019483at2759"/>
<evidence type="ECO:0000313" key="4">
    <source>
        <dbReference type="EMBL" id="KAJ4930488.1"/>
    </source>
</evidence>
<feature type="region of interest" description="Disordered" evidence="1">
    <location>
        <begin position="853"/>
        <end position="874"/>
    </location>
</feature>
<feature type="domain" description="C2 NT-type" evidence="3">
    <location>
        <begin position="154"/>
        <end position="301"/>
    </location>
</feature>
<dbReference type="Pfam" id="PF10358">
    <property type="entry name" value="NT-C2"/>
    <property type="match status" value="1"/>
</dbReference>
<dbReference type="InterPro" id="IPR039614">
    <property type="entry name" value="PMI1-like"/>
</dbReference>
<evidence type="ECO:0000259" key="3">
    <source>
        <dbReference type="PROSITE" id="PS51840"/>
    </source>
</evidence>
<organism evidence="4 5">
    <name type="scientific">Protea cynaroides</name>
    <dbReference type="NCBI Taxonomy" id="273540"/>
    <lineage>
        <taxon>Eukaryota</taxon>
        <taxon>Viridiplantae</taxon>
        <taxon>Streptophyta</taxon>
        <taxon>Embryophyta</taxon>
        <taxon>Tracheophyta</taxon>
        <taxon>Spermatophyta</taxon>
        <taxon>Magnoliopsida</taxon>
        <taxon>Proteales</taxon>
        <taxon>Proteaceae</taxon>
        <taxon>Protea</taxon>
    </lineage>
</organism>
<evidence type="ECO:0000313" key="5">
    <source>
        <dbReference type="Proteomes" id="UP001141806"/>
    </source>
</evidence>
<dbReference type="CDD" id="cd00118">
    <property type="entry name" value="LysM"/>
    <property type="match status" value="1"/>
</dbReference>
<accession>A0A9Q0GMV9</accession>
<sequence>MPRHDSGARYPWSVPSRKVQRWEDLQRSNWVQGQEMDLRIRKGGSIAIEELGAMEEAGIEEVKVTRMLAKVDPGKKNGGDSGNGQLLKEIEVLSKALYLNKNPPKGKVSAPDVRSKSADKARFSEPKSKHAFVKEGPSEKDKKSIWGWKPWKALSYSRSRKFNCSFSLHVHAIEGLPPRFNDMNLCVHFKRKDGNLQTRPVRVFQGVAEFEETLTYRCSVYGSGSGPYHSAKYEAKHFLFYASIVGAPDVDLGKHRVDLTRILPLTLEELDEKSSGKWTTSFKLSDKAKGSTMNVSFGFLVNGDDQVASGSYRSLPVNQKTMNKPGSMKLPTADQVDNRGIEGLRRSGSLRGTPNQRSRVSSRSVEDVKILHEILPTSKSELASSVSILYQKLDEDKLDSLVDSIPKSEASSEHVEPLKPKPDPLFSPPPKEGYENECEDAEFTVVEKGVEMPDKCSRQQNEGTRRTIDLSAVETAEVSEIYENYEVALEKDTKAHLQDEAYIPNQEVGIFSSEGNNICSEESLMEELDSAFRSLSITESVGLDLPQCKSESPGQENYMEVKSNYKASKMVKSLSLDDVTESVATEFLSMLGMEHGPFGSSSGSEVESPRERLLRQFEKDAQNCGNCIFNFDTSEGNEEELCYDAPSGSVWGDLSDDFELSSAIQAAEAEHQMATQAVDTKTRAKILEDRETEALMKEWGLNEKDFQSSPPDSVGGFGSPIDLPPEGPLELPTLGEGLGPYLQTKDGGFLRSMSPSLFRNAKNGGSLIMQVSNSIVVPAQMGSGIMEILQCLASVGIEKLSRQANKLMPLEDITGKTMHQIAWEATPSLEAGERQAFLQHELEIRQDIFGGRTKGQGGSSVHGSNHLDSGALSTEKGSEYVSLEDLAPLAMDKMEALSVEGLRIQCGLSEEDAPSNICPQSIGEISALQGKRANNSDSLGLEGAAGLQLLDIKDGGDDVDGLMGLSITLDEWMRLDSGIVDEDQISERTSKVLAAHHANSMDLVTGGWKGDKKRGKGSGRRYGLLGNNFTVALMVQLRDPLRNYEPVGTPMLALVQVERVFVPPKPKIYSTVSEKRINSEEDDESELMVKEENKDELKDKKDEEEGIPQFKITEVHVAGIKNTPNTKKLWGTKTQQQSGSRWMLAAGMGKSNKHPFLKSKAITKSSPEVSTTVQPGDTLWSISSRVHGTGAKWKELAALNPHIRNPNIILPNESIRLR</sequence>
<dbReference type="PROSITE" id="PS51840">
    <property type="entry name" value="C2_NT"/>
    <property type="match status" value="1"/>
</dbReference>
<feature type="region of interest" description="Disordered" evidence="1">
    <location>
        <begin position="103"/>
        <end position="136"/>
    </location>
</feature>
<feature type="domain" description="LysM" evidence="2">
    <location>
        <begin position="1169"/>
        <end position="1217"/>
    </location>
</feature>
<evidence type="ECO:0008006" key="6">
    <source>
        <dbReference type="Google" id="ProtNLM"/>
    </source>
</evidence>
<keyword evidence="5" id="KW-1185">Reference proteome</keyword>
<protein>
    <recommendedName>
        <fullName evidence="6">Protein PLASTID MOVEMENT IMPAIRED 1-RELATED 1</fullName>
    </recommendedName>
</protein>
<evidence type="ECO:0000256" key="1">
    <source>
        <dbReference type="SAM" id="MobiDB-lite"/>
    </source>
</evidence>
<evidence type="ECO:0000259" key="2">
    <source>
        <dbReference type="PROSITE" id="PS51782"/>
    </source>
</evidence>
<dbReference type="InterPro" id="IPR019448">
    <property type="entry name" value="NT-C2"/>
</dbReference>
<dbReference type="InterPro" id="IPR036779">
    <property type="entry name" value="LysM_dom_sf"/>
</dbReference>
<dbReference type="InterPro" id="IPR048972">
    <property type="entry name" value="PMI1_PMIR1-2_C"/>
</dbReference>
<feature type="compositionally biased region" description="Basic and acidic residues" evidence="1">
    <location>
        <begin position="1087"/>
        <end position="1103"/>
    </location>
</feature>
<dbReference type="Proteomes" id="UP001141806">
    <property type="component" value="Unassembled WGS sequence"/>
</dbReference>
<dbReference type="SUPFAM" id="SSF54106">
    <property type="entry name" value="LysM domain"/>
    <property type="match status" value="1"/>
</dbReference>
<proteinExistence type="predicted"/>